<sequence>MGSGITHPLDTLDAPVPPAWSTPEDQAAVEQRVRHYLHALGVVAGPEVEILVQQVLKRVELQATVAQLGEPLEIAIEETHRLLDRWLIAELGLEAEPDRLAAARAAVLGGHVPGWTQRWAGLSETPLTEVLQAARFQAVPERAPLTMEASAIDLCCHRLARRVLHGLGRLFGFSTVQQAAKGSH</sequence>
<dbReference type="EMBL" id="FNOW01000011">
    <property type="protein sequence ID" value="SDX73569.1"/>
    <property type="molecule type" value="Genomic_DNA"/>
</dbReference>
<protein>
    <submittedName>
        <fullName evidence="1">Uncharacterized protein</fullName>
    </submittedName>
</protein>
<evidence type="ECO:0000313" key="1">
    <source>
        <dbReference type="EMBL" id="SDX73569.1"/>
    </source>
</evidence>
<dbReference type="Proteomes" id="UP000198672">
    <property type="component" value="Unassembled WGS sequence"/>
</dbReference>
<proteinExistence type="predicted"/>
<name>A0A1H3E6P3_ALLWA</name>
<keyword evidence="2" id="KW-1185">Reference proteome</keyword>
<organism evidence="1 2">
    <name type="scientific">Allochromatium warmingii</name>
    <name type="common">Chromatium warmingii</name>
    <dbReference type="NCBI Taxonomy" id="61595"/>
    <lineage>
        <taxon>Bacteria</taxon>
        <taxon>Pseudomonadati</taxon>
        <taxon>Pseudomonadota</taxon>
        <taxon>Gammaproteobacteria</taxon>
        <taxon>Chromatiales</taxon>
        <taxon>Chromatiaceae</taxon>
        <taxon>Allochromatium</taxon>
    </lineage>
</organism>
<dbReference type="RefSeq" id="WP_091332787.1">
    <property type="nucleotide sequence ID" value="NZ_FNOW01000011.1"/>
</dbReference>
<reference evidence="2" key="1">
    <citation type="submission" date="2016-10" db="EMBL/GenBank/DDBJ databases">
        <authorList>
            <person name="Varghese N."/>
            <person name="Submissions S."/>
        </authorList>
    </citation>
    <scope>NUCLEOTIDE SEQUENCE [LARGE SCALE GENOMIC DNA]</scope>
    <source>
        <strain evidence="2">DSM 173</strain>
    </source>
</reference>
<dbReference type="AlphaFoldDB" id="A0A1H3E6P3"/>
<dbReference type="STRING" id="61595.SAMN05421644_11147"/>
<evidence type="ECO:0000313" key="2">
    <source>
        <dbReference type="Proteomes" id="UP000198672"/>
    </source>
</evidence>
<accession>A0A1H3E6P3</accession>
<gene>
    <name evidence="1" type="ORF">SAMN05421644_11147</name>
</gene>
<dbReference type="OrthoDB" id="5768514at2"/>